<dbReference type="Pfam" id="PF01068">
    <property type="entry name" value="DNA_ligase_A_M"/>
    <property type="match status" value="1"/>
</dbReference>
<proteinExistence type="predicted"/>
<dbReference type="Gene3D" id="2.20.140.10">
    <property type="entry name" value="WGR domain"/>
    <property type="match status" value="1"/>
</dbReference>
<evidence type="ECO:0000313" key="2">
    <source>
        <dbReference type="EMBL" id="BBX30391.1"/>
    </source>
</evidence>
<dbReference type="GO" id="GO:0005524">
    <property type="term" value="F:ATP binding"/>
    <property type="evidence" value="ECO:0007669"/>
    <property type="project" value="InterPro"/>
</dbReference>
<gene>
    <name evidence="2" type="ORF">MALV_55160</name>
</gene>
<keyword evidence="3" id="KW-1185">Reference proteome</keyword>
<dbReference type="InterPro" id="IPR008893">
    <property type="entry name" value="WGR_domain"/>
</dbReference>
<dbReference type="PROSITE" id="PS51977">
    <property type="entry name" value="WGR"/>
    <property type="match status" value="1"/>
</dbReference>
<dbReference type="Proteomes" id="UP000466906">
    <property type="component" value="Plasmid pJCM12272"/>
</dbReference>
<dbReference type="RefSeq" id="WP_163670447.1">
    <property type="nucleotide sequence ID" value="NZ_AP022566.1"/>
</dbReference>
<accession>A0A6N4V402</accession>
<keyword evidence="2" id="KW-0614">Plasmid</keyword>
<dbReference type="EMBL" id="AP022566">
    <property type="protein sequence ID" value="BBX30391.1"/>
    <property type="molecule type" value="Genomic_DNA"/>
</dbReference>
<dbReference type="InterPro" id="IPR036930">
    <property type="entry name" value="WGR_dom_sf"/>
</dbReference>
<feature type="domain" description="WGR" evidence="1">
    <location>
        <begin position="1"/>
        <end position="92"/>
    </location>
</feature>
<evidence type="ECO:0000259" key="1">
    <source>
        <dbReference type="PROSITE" id="PS51977"/>
    </source>
</evidence>
<geneLocation type="plasmid" evidence="2 3">
    <name>pJCM12272</name>
</geneLocation>
<dbReference type="SUPFAM" id="SSF142921">
    <property type="entry name" value="WGR domain-like"/>
    <property type="match status" value="1"/>
</dbReference>
<dbReference type="AlphaFoldDB" id="A0A6N4V402"/>
<dbReference type="InterPro" id="IPR012310">
    <property type="entry name" value="DNA_ligase_ATP-dep_cent"/>
</dbReference>
<dbReference type="Gene3D" id="3.30.470.30">
    <property type="entry name" value="DNA ligase/mRNA capping enzyme"/>
    <property type="match status" value="1"/>
</dbReference>
<sequence length="359" mass="38652">MANASESVSLYFKSGSSDKVYHAEIAEAADCSGKYVVNFAYGRRGGTLSTGTKTKAPVDHPTALRIFEKLLSDKRSKGYTEGSTGTPYLHSENAGRVSGLLPQLLNVIDEREAARIVADPLWVMQEKFDGRRLMLRKVGATVEGINKLGLVVSVAAPIATAALDVPGDFVLDGEAIGDRFHAFDLISHDGTDVREQPCGDRYGALTALIGAASESAHIGYVDCWTDAANKAEHLKELRARNAEGVVFKRWDAPYRQGRPNSGGTQLKLKFVTTVSAVVTAINQQRSVGVSLLNGDEWQTVGNVTVPANQNVPQLGDVVEVRYLYAAQVGGALYQPVLLGVRDDVEPTECVVTQLKFKAS</sequence>
<evidence type="ECO:0000313" key="3">
    <source>
        <dbReference type="Proteomes" id="UP000466906"/>
    </source>
</evidence>
<dbReference type="SUPFAM" id="SSF56091">
    <property type="entry name" value="DNA ligase/mRNA capping enzyme, catalytic domain"/>
    <property type="match status" value="1"/>
</dbReference>
<dbReference type="KEGG" id="malv:MALV_55160"/>
<organism evidence="2 3">
    <name type="scientific">Mycolicibacterium alvei</name>
    <dbReference type="NCBI Taxonomy" id="67081"/>
    <lineage>
        <taxon>Bacteria</taxon>
        <taxon>Bacillati</taxon>
        <taxon>Actinomycetota</taxon>
        <taxon>Actinomycetes</taxon>
        <taxon>Mycobacteriales</taxon>
        <taxon>Mycobacteriaceae</taxon>
        <taxon>Mycolicibacterium</taxon>
    </lineage>
</organism>
<reference evidence="2 3" key="1">
    <citation type="journal article" date="2019" name="Emerg. Microbes Infect.">
        <title>Comprehensive subspecies identification of 175 nontuberculous mycobacteria species based on 7547 genomic profiles.</title>
        <authorList>
            <person name="Matsumoto Y."/>
            <person name="Kinjo T."/>
            <person name="Motooka D."/>
            <person name="Nabeya D."/>
            <person name="Jung N."/>
            <person name="Uechi K."/>
            <person name="Horii T."/>
            <person name="Iida T."/>
            <person name="Fujita J."/>
            <person name="Nakamura S."/>
        </authorList>
    </citation>
    <scope>NUCLEOTIDE SEQUENCE [LARGE SCALE GENOMIC DNA]</scope>
    <source>
        <strain evidence="2 3">JCM 12272</strain>
        <plasmid evidence="2">pJCM12272</plasmid>
    </source>
</reference>
<name>A0A6N4V402_9MYCO</name>
<dbReference type="CDD" id="cd07998">
    <property type="entry name" value="WGR_DNA_ligase"/>
    <property type="match status" value="1"/>
</dbReference>
<dbReference type="Pfam" id="PF05406">
    <property type="entry name" value="WGR"/>
    <property type="match status" value="1"/>
</dbReference>
<dbReference type="GO" id="GO:0006281">
    <property type="term" value="P:DNA repair"/>
    <property type="evidence" value="ECO:0007669"/>
    <property type="project" value="InterPro"/>
</dbReference>
<dbReference type="GO" id="GO:0006310">
    <property type="term" value="P:DNA recombination"/>
    <property type="evidence" value="ECO:0007669"/>
    <property type="project" value="InterPro"/>
</dbReference>
<dbReference type="GO" id="GO:0003910">
    <property type="term" value="F:DNA ligase (ATP) activity"/>
    <property type="evidence" value="ECO:0007669"/>
    <property type="project" value="InterPro"/>
</dbReference>
<protein>
    <recommendedName>
        <fullName evidence="1">WGR domain-containing protein</fullName>
    </recommendedName>
</protein>